<dbReference type="RefSeq" id="WP_207675564.1">
    <property type="nucleotide sequence ID" value="NZ_JAFREM010000037.1"/>
</dbReference>
<evidence type="ECO:0000256" key="1">
    <source>
        <dbReference type="SAM" id="Phobius"/>
    </source>
</evidence>
<accession>A0ABS3LG04</accession>
<protein>
    <submittedName>
        <fullName evidence="2">Uncharacterized protein</fullName>
    </submittedName>
</protein>
<proteinExistence type="predicted"/>
<gene>
    <name evidence="2" type="ORF">JZO70_20525</name>
</gene>
<comment type="caution">
    <text evidence="2">The sequence shown here is derived from an EMBL/GenBank/DDBJ whole genome shotgun (WGS) entry which is preliminary data.</text>
</comment>
<keyword evidence="3" id="KW-1185">Reference proteome</keyword>
<name>A0ABS3LG04_9ENTE</name>
<sequence length="170" mass="20104">MRRQREDINPSENVIKRPLYWVVALSFMFLAGFVACLAPGGTGPYDDLEELFYSIAGFSIWLFFTVIVFVLLVMQLYIYLRFKLVIHQKGFSVTPIWSATHDVPFSAVKKVTHKRFSKKGAYIEIEYENKKVRIPYVVNWHGEFKQEGFEVLLRKFEDYQITVNEEFEWL</sequence>
<keyword evidence="1" id="KW-0472">Membrane</keyword>
<evidence type="ECO:0000313" key="3">
    <source>
        <dbReference type="Proteomes" id="UP000664601"/>
    </source>
</evidence>
<organism evidence="2 3">
    <name type="scientific">Candidatus Enterococcus moelleringii</name>
    <dbReference type="NCBI Taxonomy" id="2815325"/>
    <lineage>
        <taxon>Bacteria</taxon>
        <taxon>Bacillati</taxon>
        <taxon>Bacillota</taxon>
        <taxon>Bacilli</taxon>
        <taxon>Lactobacillales</taxon>
        <taxon>Enterococcaceae</taxon>
        <taxon>Enterococcus</taxon>
    </lineage>
</organism>
<evidence type="ECO:0000313" key="2">
    <source>
        <dbReference type="EMBL" id="MBO1308572.1"/>
    </source>
</evidence>
<dbReference type="Proteomes" id="UP000664601">
    <property type="component" value="Unassembled WGS sequence"/>
</dbReference>
<reference evidence="2 3" key="1">
    <citation type="submission" date="2021-03" db="EMBL/GenBank/DDBJ databases">
        <title>Enterococcal diversity collection.</title>
        <authorList>
            <person name="Gilmore M.S."/>
            <person name="Schwartzman J."/>
            <person name="Van Tyne D."/>
            <person name="Martin M."/>
            <person name="Earl A.M."/>
            <person name="Manson A.L."/>
            <person name="Straub T."/>
            <person name="Salamzade R."/>
            <person name="Saavedra J."/>
            <person name="Lebreton F."/>
            <person name="Prichula J."/>
            <person name="Schaufler K."/>
            <person name="Gaca A."/>
            <person name="Sgardioli B."/>
            <person name="Wagenaar J."/>
            <person name="Strong T."/>
        </authorList>
    </citation>
    <scope>NUCLEOTIDE SEQUENCE [LARGE SCALE GENOMIC DNA]</scope>
    <source>
        <strain evidence="2 3">669A</strain>
    </source>
</reference>
<dbReference type="EMBL" id="JAFREM010000037">
    <property type="protein sequence ID" value="MBO1308572.1"/>
    <property type="molecule type" value="Genomic_DNA"/>
</dbReference>
<keyword evidence="1" id="KW-1133">Transmembrane helix</keyword>
<feature type="transmembrane region" description="Helical" evidence="1">
    <location>
        <begin position="20"/>
        <end position="40"/>
    </location>
</feature>
<keyword evidence="1" id="KW-0812">Transmembrane</keyword>
<feature type="transmembrane region" description="Helical" evidence="1">
    <location>
        <begin position="52"/>
        <end position="80"/>
    </location>
</feature>